<proteinExistence type="predicted"/>
<sequence length="150" mass="16931">MAAGGFKSVTRIVASDPTMWAAIMATNRDLISQQLASYLRELQRFKDLIDKQDQAGLFETFFKAQIRRNRLNQQSKDLFYDLFINIPDQVGAIAGVMSRLAAANVIHLQVLELRDEINGVLQLTFSTPADQRRAAGVLNDYEIIERGDQE</sequence>
<dbReference type="Pfam" id="PF20463">
    <property type="entry name" value="PDH_C"/>
    <property type="match status" value="1"/>
</dbReference>
<dbReference type="Gene3D" id="1.10.3660.10">
    <property type="entry name" value="6-phosphogluconate dehydrogenase C-terminal like domain"/>
    <property type="match status" value="1"/>
</dbReference>
<dbReference type="EMBL" id="BOLH01000010">
    <property type="protein sequence ID" value="GIC72184.1"/>
    <property type="molecule type" value="Genomic_DNA"/>
</dbReference>
<dbReference type="InterPro" id="IPR046825">
    <property type="entry name" value="PDH_C"/>
</dbReference>
<feature type="domain" description="Prephenate dehydrogenase dimerization" evidence="1">
    <location>
        <begin position="2"/>
        <end position="61"/>
    </location>
</feature>
<dbReference type="Proteomes" id="UP000653631">
    <property type="component" value="Unassembled WGS sequence"/>
</dbReference>
<organism evidence="2 3">
    <name type="scientific">Limosilactobacillus fermentum</name>
    <name type="common">Lactobacillus fermentum</name>
    <dbReference type="NCBI Taxonomy" id="1613"/>
    <lineage>
        <taxon>Bacteria</taxon>
        <taxon>Bacillati</taxon>
        <taxon>Bacillota</taxon>
        <taxon>Bacilli</taxon>
        <taxon>Lactobacillales</taxon>
        <taxon>Lactobacillaceae</taxon>
        <taxon>Limosilactobacillus</taxon>
    </lineage>
</organism>
<dbReference type="InterPro" id="IPR008927">
    <property type="entry name" value="6-PGluconate_DH-like_C_sf"/>
</dbReference>
<protein>
    <recommendedName>
        <fullName evidence="1">Prephenate dehydrogenase dimerization domain-containing protein</fullName>
    </recommendedName>
</protein>
<dbReference type="AlphaFoldDB" id="A0ABD0ALL2"/>
<evidence type="ECO:0000313" key="3">
    <source>
        <dbReference type="Proteomes" id="UP000653631"/>
    </source>
</evidence>
<evidence type="ECO:0000313" key="2">
    <source>
        <dbReference type="EMBL" id="GIC72184.1"/>
    </source>
</evidence>
<gene>
    <name evidence="2" type="ORF">LF01B1_11990</name>
</gene>
<evidence type="ECO:0000259" key="1">
    <source>
        <dbReference type="Pfam" id="PF20463"/>
    </source>
</evidence>
<dbReference type="SUPFAM" id="SSF48179">
    <property type="entry name" value="6-phosphogluconate dehydrogenase C-terminal domain-like"/>
    <property type="match status" value="1"/>
</dbReference>
<accession>A0ABD0ALL2</accession>
<name>A0ABD0ALL2_LIMFE</name>
<reference evidence="2 3" key="1">
    <citation type="submission" date="2021-01" db="EMBL/GenBank/DDBJ databases">
        <title>Development of a method for detection of lactic acid bacteria that cause putrefactive shochu mash.</title>
        <authorList>
            <person name="Takashita H."/>
            <person name="Fujihara E."/>
            <person name="Takayama K."/>
            <person name="Yamamoto H."/>
            <person name="Mizutani M."/>
            <person name="Kajiwara Y."/>
        </authorList>
    </citation>
    <scope>NUCLEOTIDE SEQUENCE [LARGE SCALE GENOMIC DNA]</scope>
    <source>
        <strain evidence="2 3">01-B1</strain>
    </source>
</reference>
<comment type="caution">
    <text evidence="2">The sequence shown here is derived from an EMBL/GenBank/DDBJ whole genome shotgun (WGS) entry which is preliminary data.</text>
</comment>